<proteinExistence type="predicted"/>
<name>A0A0E9X0H5_ANGAN</name>
<accession>A0A0E9X0H5</accession>
<protein>
    <submittedName>
        <fullName evidence="1">Uncharacterized protein</fullName>
    </submittedName>
</protein>
<sequence>MTACSPVARSTGLYVLVSKNKTKCKILPVVKIHSGKYTNKHSFYAFSYYNSEKVTRWETYICSGSQTKRKRNLFKMMCKMLERVNWGAG</sequence>
<organism evidence="1">
    <name type="scientific">Anguilla anguilla</name>
    <name type="common">European freshwater eel</name>
    <name type="synonym">Muraena anguilla</name>
    <dbReference type="NCBI Taxonomy" id="7936"/>
    <lineage>
        <taxon>Eukaryota</taxon>
        <taxon>Metazoa</taxon>
        <taxon>Chordata</taxon>
        <taxon>Craniata</taxon>
        <taxon>Vertebrata</taxon>
        <taxon>Euteleostomi</taxon>
        <taxon>Actinopterygii</taxon>
        <taxon>Neopterygii</taxon>
        <taxon>Teleostei</taxon>
        <taxon>Anguilliformes</taxon>
        <taxon>Anguillidae</taxon>
        <taxon>Anguilla</taxon>
    </lineage>
</organism>
<reference evidence="1" key="1">
    <citation type="submission" date="2014-11" db="EMBL/GenBank/DDBJ databases">
        <authorList>
            <person name="Amaro Gonzalez C."/>
        </authorList>
    </citation>
    <scope>NUCLEOTIDE SEQUENCE</scope>
</reference>
<evidence type="ECO:0000313" key="1">
    <source>
        <dbReference type="EMBL" id="JAH95208.1"/>
    </source>
</evidence>
<dbReference type="AlphaFoldDB" id="A0A0E9X0H5"/>
<reference evidence="1" key="2">
    <citation type="journal article" date="2015" name="Fish Shellfish Immunol.">
        <title>Early steps in the European eel (Anguilla anguilla)-Vibrio vulnificus interaction in the gills: Role of the RtxA13 toxin.</title>
        <authorList>
            <person name="Callol A."/>
            <person name="Pajuelo D."/>
            <person name="Ebbesson L."/>
            <person name="Teles M."/>
            <person name="MacKenzie S."/>
            <person name="Amaro C."/>
        </authorList>
    </citation>
    <scope>NUCLEOTIDE SEQUENCE</scope>
</reference>
<dbReference type="EMBL" id="GBXM01013369">
    <property type="protein sequence ID" value="JAH95208.1"/>
    <property type="molecule type" value="Transcribed_RNA"/>
</dbReference>